<evidence type="ECO:0000313" key="1">
    <source>
        <dbReference type="Ensembl" id="ENSPMRP00000031817.1"/>
    </source>
</evidence>
<keyword evidence="2" id="KW-1185">Reference proteome</keyword>
<evidence type="ECO:0008006" key="3">
    <source>
        <dbReference type="Google" id="ProtNLM"/>
    </source>
</evidence>
<reference evidence="1" key="3">
    <citation type="submission" date="2025-09" db="UniProtKB">
        <authorList>
            <consortium name="Ensembl"/>
        </authorList>
    </citation>
    <scope>IDENTIFICATION</scope>
</reference>
<evidence type="ECO:0000313" key="2">
    <source>
        <dbReference type="Proteomes" id="UP000472272"/>
    </source>
</evidence>
<reference evidence="1" key="2">
    <citation type="submission" date="2025-08" db="UniProtKB">
        <authorList>
            <consortium name="Ensembl"/>
        </authorList>
    </citation>
    <scope>IDENTIFICATION</scope>
</reference>
<dbReference type="Proteomes" id="UP000472272">
    <property type="component" value="Chromosome 16"/>
</dbReference>
<protein>
    <recommendedName>
        <fullName evidence="3">Keratin</fullName>
    </recommendedName>
</protein>
<dbReference type="AlphaFoldDB" id="A0A670KAH3"/>
<organism evidence="1 2">
    <name type="scientific">Podarcis muralis</name>
    <name type="common">Wall lizard</name>
    <name type="synonym">Lacerta muralis</name>
    <dbReference type="NCBI Taxonomy" id="64176"/>
    <lineage>
        <taxon>Eukaryota</taxon>
        <taxon>Metazoa</taxon>
        <taxon>Chordata</taxon>
        <taxon>Craniata</taxon>
        <taxon>Vertebrata</taxon>
        <taxon>Euteleostomi</taxon>
        <taxon>Lepidosauria</taxon>
        <taxon>Squamata</taxon>
        <taxon>Bifurcata</taxon>
        <taxon>Unidentata</taxon>
        <taxon>Episquamata</taxon>
        <taxon>Laterata</taxon>
        <taxon>Lacertibaenia</taxon>
        <taxon>Lacertidae</taxon>
        <taxon>Podarcis</taxon>
    </lineage>
</organism>
<name>A0A670KAH3_PODMU</name>
<sequence>MNEEGGCFTHPQNCNLSFQTQLHPSKMSCGFVSSCQPSCIPSCAPSCVSYPVGGVGSLCSPCGGGISGGLASYGGGVSSSSLGLTSGGNVGCIGQLPPCEVVIQPSPCNVIIQGLVLG</sequence>
<proteinExistence type="predicted"/>
<dbReference type="Ensembl" id="ENSPMRT00000033747.1">
    <property type="protein sequence ID" value="ENSPMRP00000031817.1"/>
    <property type="gene ID" value="ENSPMRG00000020607.1"/>
</dbReference>
<reference evidence="1 2" key="1">
    <citation type="journal article" date="2019" name="Proc. Natl. Acad. Sci. U.S.A.">
        <title>Regulatory changes in pterin and carotenoid genes underlie balanced color polymorphisms in the wall lizard.</title>
        <authorList>
            <person name="Andrade P."/>
            <person name="Pinho C."/>
            <person name="Perez I de Lanuza G."/>
            <person name="Afonso S."/>
            <person name="Brejcha J."/>
            <person name="Rubin C.J."/>
            <person name="Wallerman O."/>
            <person name="Pereira P."/>
            <person name="Sabatino S.J."/>
            <person name="Bellati A."/>
            <person name="Pellitteri-Rosa D."/>
            <person name="Bosakova Z."/>
            <person name="Bunikis I."/>
            <person name="Carretero M.A."/>
            <person name="Feiner N."/>
            <person name="Marsik P."/>
            <person name="Pauperio F."/>
            <person name="Salvi D."/>
            <person name="Soler L."/>
            <person name="While G.M."/>
            <person name="Uller T."/>
            <person name="Font E."/>
            <person name="Andersson L."/>
            <person name="Carneiro M."/>
        </authorList>
    </citation>
    <scope>NUCLEOTIDE SEQUENCE</scope>
</reference>
<accession>A0A670KAH3</accession>